<keyword evidence="1" id="KW-0812">Transmembrane</keyword>
<evidence type="ECO:0000313" key="4">
    <source>
        <dbReference type="Proteomes" id="UP001190926"/>
    </source>
</evidence>
<dbReference type="Pfam" id="PF03140">
    <property type="entry name" value="DUF247"/>
    <property type="match status" value="1"/>
</dbReference>
<dbReference type="PANTHER" id="PTHR31170">
    <property type="entry name" value="BNAC04G53230D PROTEIN"/>
    <property type="match status" value="1"/>
</dbReference>
<feature type="domain" description="Protein kinase" evidence="2">
    <location>
        <begin position="87"/>
        <end position="356"/>
    </location>
</feature>
<dbReference type="EMBL" id="SDAM02000037">
    <property type="protein sequence ID" value="KAH6835312.1"/>
    <property type="molecule type" value="Genomic_DNA"/>
</dbReference>
<dbReference type="SUPFAM" id="SSF56112">
    <property type="entry name" value="Protein kinase-like (PK-like)"/>
    <property type="match status" value="1"/>
</dbReference>
<dbReference type="Gene3D" id="1.10.510.10">
    <property type="entry name" value="Transferase(Phosphotransferase) domain 1"/>
    <property type="match status" value="1"/>
</dbReference>
<feature type="transmembrane region" description="Helical" evidence="1">
    <location>
        <begin position="755"/>
        <end position="781"/>
    </location>
</feature>
<evidence type="ECO:0000259" key="2">
    <source>
        <dbReference type="PROSITE" id="PS50011"/>
    </source>
</evidence>
<dbReference type="AlphaFoldDB" id="A0AAD4JK84"/>
<protein>
    <recommendedName>
        <fullName evidence="2">Protein kinase domain-containing protein</fullName>
    </recommendedName>
</protein>
<keyword evidence="4" id="KW-1185">Reference proteome</keyword>
<dbReference type="Pfam" id="PF07714">
    <property type="entry name" value="PK_Tyr_Ser-Thr"/>
    <property type="match status" value="1"/>
</dbReference>
<dbReference type="InterPro" id="IPR004158">
    <property type="entry name" value="DUF247_pln"/>
</dbReference>
<dbReference type="PROSITE" id="PS50011">
    <property type="entry name" value="PROTEIN_KINASE_DOM"/>
    <property type="match status" value="1"/>
</dbReference>
<sequence>MSGCSQGKCSDSNIPFSFGMFVLAPVLVSTWIVWTRQKKKLDYHRLNLFDRNGGNLLKKKLSKRKKSANAQLKIYTAEEMNRATNNYSDTTVMQRCNPGTFYRGSFSDGPENREVVVMKIPTVEKSRVEQFVDEMIFLSQPHRNLVKIMGCCLETCSPLLIYELHGDGNATVFDCLRDHGSDSLFFCKNRVKAAAGAARGLAYLQSNPRPAIFHGNICSGNILLDADFDAKVFYGVASGLFEGNAVYRDPQFINSGRVDEKSDVYSFGVVLVELLIGGVALASDRWGDDGNLASWFVSLIEENGLSQVVDDEIMLSEEDGRVVRELAAMAARCLSGKTGAKKSVAAAKANSNYQFLKTPKMAEGRDCVTVRVEYLVNQLPSSTPSKPIIDKVDHQLRQVNEKDFEPQIVSVGPIHRGKDHVKSMEQHKVRYLLQLLRRRDRLSIEKFVSELRNLEEKARRCYSASINLDEDEFVEMLLLDGCFVIELIRKYWFEDLRDKNDQIFQFDQTLIRIRHDLMLLENQLPFFVLNHLFNMTKMEDPEDNIYHLLLFFVEDMFPWLDVSKLDSKSDILHNANHLLGLVYQSCFSLSSKYFIENSGGKQSNLLRISSASELKEAGIRLKGITLWDVAFVDGVVKLPPLNISDKTESMFRNLIAYELYFPNDHPKYVTDYAFFMHCLIRSTKDVEILRGRGIISNFLGSDDMICPMFSRLGKNVVISSDFSYTNVFESVNKYNRLQHRRWMGKVKRKYFNSSWAVISFIGAAILLLLTFIQTVFCVLSYTK</sequence>
<gene>
    <name evidence="3" type="ORF">C2S53_019327</name>
</gene>
<dbReference type="GO" id="GO:0005524">
    <property type="term" value="F:ATP binding"/>
    <property type="evidence" value="ECO:0007669"/>
    <property type="project" value="InterPro"/>
</dbReference>
<dbReference type="PANTHER" id="PTHR31170:SF17">
    <property type="match status" value="1"/>
</dbReference>
<keyword evidence="1" id="KW-0472">Membrane</keyword>
<keyword evidence="1" id="KW-1133">Transmembrane helix</keyword>
<proteinExistence type="predicted"/>
<feature type="transmembrane region" description="Helical" evidence="1">
    <location>
        <begin position="16"/>
        <end position="34"/>
    </location>
</feature>
<evidence type="ECO:0000256" key="1">
    <source>
        <dbReference type="SAM" id="Phobius"/>
    </source>
</evidence>
<comment type="caution">
    <text evidence="3">The sequence shown here is derived from an EMBL/GenBank/DDBJ whole genome shotgun (WGS) entry which is preliminary data.</text>
</comment>
<dbReference type="InterPro" id="IPR000719">
    <property type="entry name" value="Prot_kinase_dom"/>
</dbReference>
<dbReference type="Proteomes" id="UP001190926">
    <property type="component" value="Unassembled WGS sequence"/>
</dbReference>
<evidence type="ECO:0000313" key="3">
    <source>
        <dbReference type="EMBL" id="KAH6835312.1"/>
    </source>
</evidence>
<organism evidence="3 4">
    <name type="scientific">Perilla frutescens var. hirtella</name>
    <name type="common">Perilla citriodora</name>
    <name type="synonym">Perilla setoyensis</name>
    <dbReference type="NCBI Taxonomy" id="608512"/>
    <lineage>
        <taxon>Eukaryota</taxon>
        <taxon>Viridiplantae</taxon>
        <taxon>Streptophyta</taxon>
        <taxon>Embryophyta</taxon>
        <taxon>Tracheophyta</taxon>
        <taxon>Spermatophyta</taxon>
        <taxon>Magnoliopsida</taxon>
        <taxon>eudicotyledons</taxon>
        <taxon>Gunneridae</taxon>
        <taxon>Pentapetalae</taxon>
        <taxon>asterids</taxon>
        <taxon>lamiids</taxon>
        <taxon>Lamiales</taxon>
        <taxon>Lamiaceae</taxon>
        <taxon>Nepetoideae</taxon>
        <taxon>Elsholtzieae</taxon>
        <taxon>Perilla</taxon>
    </lineage>
</organism>
<name>A0AAD4JK84_PERFH</name>
<accession>A0AAD4JK84</accession>
<dbReference type="GO" id="GO:0004672">
    <property type="term" value="F:protein kinase activity"/>
    <property type="evidence" value="ECO:0007669"/>
    <property type="project" value="InterPro"/>
</dbReference>
<dbReference type="Gene3D" id="3.30.200.20">
    <property type="entry name" value="Phosphorylase Kinase, domain 1"/>
    <property type="match status" value="1"/>
</dbReference>
<dbReference type="InterPro" id="IPR011009">
    <property type="entry name" value="Kinase-like_dom_sf"/>
</dbReference>
<dbReference type="InterPro" id="IPR001245">
    <property type="entry name" value="Ser-Thr/Tyr_kinase_cat_dom"/>
</dbReference>
<reference evidence="3 4" key="1">
    <citation type="journal article" date="2021" name="Nat. Commun.">
        <title>Incipient diploidization of the medicinal plant Perilla within 10,000 years.</title>
        <authorList>
            <person name="Zhang Y."/>
            <person name="Shen Q."/>
            <person name="Leng L."/>
            <person name="Zhang D."/>
            <person name="Chen S."/>
            <person name="Shi Y."/>
            <person name="Ning Z."/>
            <person name="Chen S."/>
        </authorList>
    </citation>
    <scope>NUCLEOTIDE SEQUENCE [LARGE SCALE GENOMIC DNA]</scope>
    <source>
        <strain evidence="4">cv. PC099</strain>
    </source>
</reference>